<proteinExistence type="predicted"/>
<comment type="caution">
    <text evidence="2">The sequence shown here is derived from an EMBL/GenBank/DDBJ whole genome shotgun (WGS) entry which is preliminary data.</text>
</comment>
<protein>
    <submittedName>
        <fullName evidence="2">TIGR02587 family membrane protein</fullName>
    </submittedName>
</protein>
<feature type="transmembrane region" description="Helical" evidence="1">
    <location>
        <begin position="279"/>
        <end position="299"/>
    </location>
</feature>
<gene>
    <name evidence="2" type="ORF">E2F50_19185</name>
</gene>
<keyword evidence="1" id="KW-1133">Transmembrane helix</keyword>
<reference evidence="2 3" key="1">
    <citation type="submission" date="2019-03" db="EMBL/GenBank/DDBJ databases">
        <title>Rhizobium sp. nov., an bacterium isolated from biocrust in Mu Us Desert.</title>
        <authorList>
            <person name="Lixiong L."/>
        </authorList>
    </citation>
    <scope>NUCLEOTIDE SEQUENCE [LARGE SCALE GENOMIC DNA]</scope>
    <source>
        <strain evidence="2 3">SPY-1</strain>
    </source>
</reference>
<dbReference type="NCBIfam" id="TIGR02587">
    <property type="entry name" value="TIGR02587 family membrane protein"/>
    <property type="match status" value="1"/>
</dbReference>
<dbReference type="EMBL" id="SMTL01000006">
    <property type="protein sequence ID" value="TDK31792.1"/>
    <property type="molecule type" value="Genomic_DNA"/>
</dbReference>
<dbReference type="AlphaFoldDB" id="A0A4R5UAG0"/>
<name>A0A4R5UAG0_9HYPH</name>
<feature type="transmembrane region" description="Helical" evidence="1">
    <location>
        <begin position="207"/>
        <end position="228"/>
    </location>
</feature>
<dbReference type="Pfam" id="PF09622">
    <property type="entry name" value="DUF2391"/>
    <property type="match status" value="1"/>
</dbReference>
<keyword evidence="1" id="KW-0812">Transmembrane</keyword>
<dbReference type="RefSeq" id="WP_133317794.1">
    <property type="nucleotide sequence ID" value="NZ_SMTL01000006.1"/>
</dbReference>
<evidence type="ECO:0000256" key="1">
    <source>
        <dbReference type="SAM" id="Phobius"/>
    </source>
</evidence>
<sequence>MTGAYWGADSRQRDNDEARHFLLGLSRGAAGAMLFGIPMLMTMELWDLGFYIERGRLLLLMIVNIPLLVVLAHLIGFERTTTWRQAVRDAIIAYGLGILISAAVLIMLGTIEAHMPASAILGKVAIQAVPASIGAMLGRSQLGGQAAGGGNEDGKQDEESVEDAVPDAISTHYSQELFLMAVGALFLNLNVAPTEEVILISYKMTQWHALAAMLVSIAIMHAFVYAVAFKGTHEIPGETPRWHVFVRFTLPGYMIAMLISLYVLWTFGRLDDVAPNQILMSAIVLSFPGAIGAASARLVL</sequence>
<feature type="transmembrane region" description="Helical" evidence="1">
    <location>
        <begin position="21"/>
        <end position="41"/>
    </location>
</feature>
<evidence type="ECO:0000313" key="2">
    <source>
        <dbReference type="EMBL" id="TDK31792.1"/>
    </source>
</evidence>
<keyword evidence="1" id="KW-0472">Membrane</keyword>
<dbReference type="OrthoDB" id="147125at2"/>
<feature type="transmembrane region" description="Helical" evidence="1">
    <location>
        <begin position="57"/>
        <end position="77"/>
    </location>
</feature>
<feature type="transmembrane region" description="Helical" evidence="1">
    <location>
        <begin position="248"/>
        <end position="267"/>
    </location>
</feature>
<dbReference type="InterPro" id="IPR024464">
    <property type="entry name" value="DUF2391"/>
</dbReference>
<dbReference type="InterPro" id="IPR013416">
    <property type="entry name" value="CHP02587_IM"/>
</dbReference>
<organism evidence="2 3">
    <name type="scientific">Rhizobium deserti</name>
    <dbReference type="NCBI Taxonomy" id="2547961"/>
    <lineage>
        <taxon>Bacteria</taxon>
        <taxon>Pseudomonadati</taxon>
        <taxon>Pseudomonadota</taxon>
        <taxon>Alphaproteobacteria</taxon>
        <taxon>Hyphomicrobiales</taxon>
        <taxon>Rhizobiaceae</taxon>
        <taxon>Rhizobium/Agrobacterium group</taxon>
        <taxon>Rhizobium</taxon>
    </lineage>
</organism>
<evidence type="ECO:0000313" key="3">
    <source>
        <dbReference type="Proteomes" id="UP000295238"/>
    </source>
</evidence>
<keyword evidence="3" id="KW-1185">Reference proteome</keyword>
<dbReference type="Proteomes" id="UP000295238">
    <property type="component" value="Unassembled WGS sequence"/>
</dbReference>
<feature type="transmembrane region" description="Helical" evidence="1">
    <location>
        <begin position="177"/>
        <end position="200"/>
    </location>
</feature>
<accession>A0A4R5UAG0</accession>
<feature type="transmembrane region" description="Helical" evidence="1">
    <location>
        <begin position="89"/>
        <end position="111"/>
    </location>
</feature>